<keyword evidence="2" id="KW-1185">Reference proteome</keyword>
<comment type="caution">
    <text evidence="1">The sequence shown here is derived from an EMBL/GenBank/DDBJ whole genome shotgun (WGS) entry which is preliminary data.</text>
</comment>
<sequence length="363" mass="38599">MGSEIVAATDGGHAASNWLRLGRDGRLTAYASCADGLVRWTESSPGSDHWQGPELLPVEDWHGRFTLSQDSDGFISFAGMRHREGMPGGLEFIVATQYQTARPLSAWRPVGNPFRTNEPTLSGLGDPVVLTDGAGLLHVVGARFGQGVRGRTRSTDGAWGKWTDLDGKWVRGSVVPLVTSEGYGEYLTPFRGGAVYVRQERPGAAFKWRGRVHADAVEGTYSSYETSPGIGTYFWRHPADGSVVAYRPRSAAGQASALMPLGGAGGVGPVGIVRTPVNGYDCTVMLQLGAEGYPEIGAYPTEGEQYGAWWAPVGDRCVGLPAMGIDGLGAVTIAIVDMDGGLRVARRDLSEVGLAFGAWRRVG</sequence>
<reference evidence="1" key="1">
    <citation type="submission" date="2021-03" db="EMBL/GenBank/DDBJ databases">
        <title>Streptomyces poriferae sp. nov., a novel marine sponge-derived Actinobacteria species with anti-MRSA activity.</title>
        <authorList>
            <person name="Sandoval-Powers M."/>
            <person name="Kralova S."/>
            <person name="Nguyen G.-S."/>
            <person name="Fawwal D."/>
            <person name="Degnes K."/>
            <person name="Klinkenberg G."/>
            <person name="Sletta H."/>
            <person name="Wentzel A."/>
            <person name="Liles M.R."/>
        </authorList>
    </citation>
    <scope>NUCLEOTIDE SEQUENCE</scope>
    <source>
        <strain evidence="1">DSM 41794</strain>
    </source>
</reference>
<dbReference type="RefSeq" id="WP_206962966.1">
    <property type="nucleotide sequence ID" value="NZ_BAAAJJ010000015.1"/>
</dbReference>
<dbReference type="Proteomes" id="UP000664167">
    <property type="component" value="Unassembled WGS sequence"/>
</dbReference>
<dbReference type="AlphaFoldDB" id="A0A939JJD8"/>
<proteinExistence type="predicted"/>
<protein>
    <submittedName>
        <fullName evidence="1">Uncharacterized protein</fullName>
    </submittedName>
</protein>
<organism evidence="1 2">
    <name type="scientific">Streptomyces beijiangensis</name>
    <dbReference type="NCBI Taxonomy" id="163361"/>
    <lineage>
        <taxon>Bacteria</taxon>
        <taxon>Bacillati</taxon>
        <taxon>Actinomycetota</taxon>
        <taxon>Actinomycetes</taxon>
        <taxon>Kitasatosporales</taxon>
        <taxon>Streptomycetaceae</taxon>
        <taxon>Streptomyces</taxon>
    </lineage>
</organism>
<accession>A0A939JJD8</accession>
<name>A0A939JJD8_9ACTN</name>
<evidence type="ECO:0000313" key="2">
    <source>
        <dbReference type="Proteomes" id="UP000664167"/>
    </source>
</evidence>
<evidence type="ECO:0000313" key="1">
    <source>
        <dbReference type="EMBL" id="MBO0513544.1"/>
    </source>
</evidence>
<dbReference type="EMBL" id="JAFLRJ010000157">
    <property type="protein sequence ID" value="MBO0513544.1"/>
    <property type="molecule type" value="Genomic_DNA"/>
</dbReference>
<gene>
    <name evidence="1" type="ORF">J0695_17305</name>
</gene>